<keyword evidence="2" id="KW-0131">Cell cycle</keyword>
<sequence length="713" mass="79202">MEEQTSIFALDIGTRSVVGLILKEMNNTYEVIDLLSIEHTERSMVDGQIHDVQSVSKVITKVKEKLEEKHGPLTKVCVAAAGRALRTERATVTMDIKNRPYMQKEDILHLELSAVQQAQHILAAKYEDEISHHYYCVGYSVMHYRLDREEIGNLVDQQGNEASVEIIATFLPKIVVESLISALHRAGLEMDALTLEPIAAINVLVPTSMRRLNVALVDIGAGTSDIAITDSGTVIAYGMVPVAGDEITEAISDEFLLDFPLAEKAKRDLYKQESITIQDILGFETEVTKESVVCQISDSINKLAHSICQEILKLNKKPPKAVMLVGGGSLTPELPKRIANMLELPENRVAIRGIDAIQHLNLPEHVYQGPELVTPIGIAIAAKQSPVHYLTVYVNERPVRLFDMKQLTVGDCILAAGIKVNKLYGKPGMAIMIKLNDRDYTFPGEFGKSPVLTKNGVPCTLDSSVQNGDQLLVEKGDDGQTATIRIQDLIDDVPFKCISINGEKHIIKASIHRNNQPALSTDIIHDHDVLTYKFPQTLQDYLTISHNQELLTDIITFQIELNGKEILLNECSGVLLKDGKATTVSTLIEDGSQFVIQSASIPTVEQLAEIQKLSLISSIPVFFRGEKVELTTKKVEFMRNGQVLQETDIIHNGDSLQMVERKIDPFIFQDIFRFIDITIPTTGVGQFKLMRNEQEVTFHEQLAPGDQLDVVFT</sequence>
<organism evidence="2 3">
    <name type="scientific">Bacillus suaedaesalsae</name>
    <dbReference type="NCBI Taxonomy" id="2810349"/>
    <lineage>
        <taxon>Bacteria</taxon>
        <taxon>Bacillati</taxon>
        <taxon>Bacillota</taxon>
        <taxon>Bacilli</taxon>
        <taxon>Bacillales</taxon>
        <taxon>Bacillaceae</taxon>
        <taxon>Bacillus</taxon>
    </lineage>
</organism>
<dbReference type="EMBL" id="JAFELM010000012">
    <property type="protein sequence ID" value="MBM6616410.1"/>
    <property type="molecule type" value="Genomic_DNA"/>
</dbReference>
<comment type="caution">
    <text evidence="2">The sequence shown here is derived from an EMBL/GenBank/DDBJ whole genome shotgun (WGS) entry which is preliminary data.</text>
</comment>
<name>A0ABS2DEH6_9BACI</name>
<reference evidence="2 3" key="1">
    <citation type="submission" date="2021-02" db="EMBL/GenBank/DDBJ databases">
        <title>Bacillus sp. RD4P76, an endophyte from a halophyte.</title>
        <authorList>
            <person name="Sun J.-Q."/>
        </authorList>
    </citation>
    <scope>NUCLEOTIDE SEQUENCE [LARGE SCALE GENOMIC DNA]</scope>
    <source>
        <strain evidence="2 3">RD4P76</strain>
    </source>
</reference>
<dbReference type="PANTHER" id="PTHR32432:SF3">
    <property type="entry name" value="ETHANOLAMINE UTILIZATION PROTEIN EUTJ"/>
    <property type="match status" value="1"/>
</dbReference>
<proteinExistence type="predicted"/>
<evidence type="ECO:0000259" key="1">
    <source>
        <dbReference type="SMART" id="SM00842"/>
    </source>
</evidence>
<dbReference type="SUPFAM" id="SSF53067">
    <property type="entry name" value="Actin-like ATPase domain"/>
    <property type="match status" value="2"/>
</dbReference>
<protein>
    <submittedName>
        <fullName evidence="2">Cell division protein FtsA</fullName>
    </submittedName>
</protein>
<dbReference type="InterPro" id="IPR003494">
    <property type="entry name" value="SHS2_FtsA"/>
</dbReference>
<dbReference type="GO" id="GO:0051301">
    <property type="term" value="P:cell division"/>
    <property type="evidence" value="ECO:0007669"/>
    <property type="project" value="UniProtKB-KW"/>
</dbReference>
<accession>A0ABS2DEH6</accession>
<gene>
    <name evidence="2" type="ORF">JR050_01775</name>
</gene>
<feature type="domain" description="SHS2" evidence="1">
    <location>
        <begin position="7"/>
        <end position="204"/>
    </location>
</feature>
<dbReference type="CDD" id="cd24004">
    <property type="entry name" value="ASKHA_NBD_PilM-like"/>
    <property type="match status" value="1"/>
</dbReference>
<dbReference type="InterPro" id="IPR043129">
    <property type="entry name" value="ATPase_NBD"/>
</dbReference>
<evidence type="ECO:0000313" key="2">
    <source>
        <dbReference type="EMBL" id="MBM6616410.1"/>
    </source>
</evidence>
<keyword evidence="2" id="KW-0132">Cell division</keyword>
<dbReference type="RefSeq" id="WP_204201797.1">
    <property type="nucleotide sequence ID" value="NZ_JAFELM010000012.1"/>
</dbReference>
<dbReference type="Pfam" id="PF14450">
    <property type="entry name" value="FtsA"/>
    <property type="match status" value="1"/>
</dbReference>
<dbReference type="Gene3D" id="3.30.420.40">
    <property type="match status" value="2"/>
</dbReference>
<keyword evidence="3" id="KW-1185">Reference proteome</keyword>
<dbReference type="SMART" id="SM00842">
    <property type="entry name" value="FtsA"/>
    <property type="match status" value="1"/>
</dbReference>
<dbReference type="InterPro" id="IPR050696">
    <property type="entry name" value="FtsA/MreB"/>
</dbReference>
<dbReference type="Proteomes" id="UP001518925">
    <property type="component" value="Unassembled WGS sequence"/>
</dbReference>
<evidence type="ECO:0000313" key="3">
    <source>
        <dbReference type="Proteomes" id="UP001518925"/>
    </source>
</evidence>
<dbReference type="PANTHER" id="PTHR32432">
    <property type="entry name" value="CELL DIVISION PROTEIN FTSA-RELATED"/>
    <property type="match status" value="1"/>
</dbReference>